<dbReference type="AlphaFoldDB" id="A0A8S2TBG9"/>
<dbReference type="InterPro" id="IPR050173">
    <property type="entry name" value="ABC_transporter_C-like"/>
</dbReference>
<name>A0A8S2TBG9_9BILA</name>
<gene>
    <name evidence="12" type="ORF">TMI583_LOCUS37582</name>
</gene>
<evidence type="ECO:0000313" key="13">
    <source>
        <dbReference type="Proteomes" id="UP000682733"/>
    </source>
</evidence>
<dbReference type="InterPro" id="IPR017871">
    <property type="entry name" value="ABC_transporter-like_CS"/>
</dbReference>
<keyword evidence="8 9" id="KW-0472">Membrane</keyword>
<keyword evidence="4 9" id="KW-0812">Transmembrane</keyword>
<comment type="subcellular location">
    <subcellularLocation>
        <location evidence="1">Membrane</location>
        <topology evidence="1">Multi-pass membrane protein</topology>
    </subcellularLocation>
</comment>
<dbReference type="PROSITE" id="PS50929">
    <property type="entry name" value="ABC_TM1F"/>
    <property type="match status" value="1"/>
</dbReference>
<dbReference type="PROSITE" id="PS50893">
    <property type="entry name" value="ABC_TRANSPORTER_2"/>
    <property type="match status" value="1"/>
</dbReference>
<dbReference type="PROSITE" id="PS00211">
    <property type="entry name" value="ABC_TRANSPORTER_1"/>
    <property type="match status" value="1"/>
</dbReference>
<proteinExistence type="inferred from homology"/>
<feature type="transmembrane region" description="Helical" evidence="9">
    <location>
        <begin position="136"/>
        <end position="155"/>
    </location>
</feature>
<dbReference type="GO" id="GO:0016887">
    <property type="term" value="F:ATP hydrolysis activity"/>
    <property type="evidence" value="ECO:0007669"/>
    <property type="project" value="InterPro"/>
</dbReference>
<dbReference type="SUPFAM" id="SSF90123">
    <property type="entry name" value="ABC transporter transmembrane region"/>
    <property type="match status" value="1"/>
</dbReference>
<keyword evidence="7 9" id="KW-1133">Transmembrane helix</keyword>
<dbReference type="InterPro" id="IPR011527">
    <property type="entry name" value="ABC1_TM_dom"/>
</dbReference>
<feature type="transmembrane region" description="Helical" evidence="9">
    <location>
        <begin position="65"/>
        <end position="87"/>
    </location>
</feature>
<feature type="domain" description="ABC transmembrane type-1" evidence="11">
    <location>
        <begin position="113"/>
        <end position="248"/>
    </location>
</feature>
<evidence type="ECO:0000256" key="2">
    <source>
        <dbReference type="ARBA" id="ARBA00009726"/>
    </source>
</evidence>
<dbReference type="Gene3D" id="1.20.1560.10">
    <property type="entry name" value="ABC transporter type 1, transmembrane domain"/>
    <property type="match status" value="1"/>
</dbReference>
<keyword evidence="6" id="KW-0067">ATP-binding</keyword>
<evidence type="ECO:0000256" key="9">
    <source>
        <dbReference type="SAM" id="Phobius"/>
    </source>
</evidence>
<evidence type="ECO:0000256" key="6">
    <source>
        <dbReference type="ARBA" id="ARBA00022840"/>
    </source>
</evidence>
<evidence type="ECO:0000256" key="8">
    <source>
        <dbReference type="ARBA" id="ARBA00023136"/>
    </source>
</evidence>
<dbReference type="InterPro" id="IPR036640">
    <property type="entry name" value="ABC1_TM_sf"/>
</dbReference>
<reference evidence="12" key="1">
    <citation type="submission" date="2021-02" db="EMBL/GenBank/DDBJ databases">
        <authorList>
            <person name="Nowell W R."/>
        </authorList>
    </citation>
    <scope>NUCLEOTIDE SEQUENCE</scope>
</reference>
<dbReference type="GO" id="GO:0140359">
    <property type="term" value="F:ABC-type transporter activity"/>
    <property type="evidence" value="ECO:0007669"/>
    <property type="project" value="InterPro"/>
</dbReference>
<evidence type="ECO:0000259" key="11">
    <source>
        <dbReference type="PROSITE" id="PS50929"/>
    </source>
</evidence>
<evidence type="ECO:0000259" key="10">
    <source>
        <dbReference type="PROSITE" id="PS50893"/>
    </source>
</evidence>
<evidence type="ECO:0000256" key="7">
    <source>
        <dbReference type="ARBA" id="ARBA00022989"/>
    </source>
</evidence>
<dbReference type="Pfam" id="PF00005">
    <property type="entry name" value="ABC_tran"/>
    <property type="match status" value="1"/>
</dbReference>
<dbReference type="EMBL" id="CAJOBA010055228">
    <property type="protein sequence ID" value="CAF4281705.1"/>
    <property type="molecule type" value="Genomic_DNA"/>
</dbReference>
<feature type="transmembrane region" description="Helical" evidence="9">
    <location>
        <begin position="111"/>
        <end position="130"/>
    </location>
</feature>
<feature type="non-terminal residue" evidence="12">
    <location>
        <position position="1"/>
    </location>
</feature>
<evidence type="ECO:0000256" key="3">
    <source>
        <dbReference type="ARBA" id="ARBA00022448"/>
    </source>
</evidence>
<dbReference type="CDD" id="cd03250">
    <property type="entry name" value="ABCC_MRP_domain1"/>
    <property type="match status" value="1"/>
</dbReference>
<dbReference type="Proteomes" id="UP000682733">
    <property type="component" value="Unassembled WGS sequence"/>
</dbReference>
<feature type="transmembrane region" description="Helical" evidence="9">
    <location>
        <begin position="32"/>
        <end position="53"/>
    </location>
</feature>
<dbReference type="Gene3D" id="3.40.50.300">
    <property type="entry name" value="P-loop containing nucleotide triphosphate hydrolases"/>
    <property type="match status" value="1"/>
</dbReference>
<dbReference type="SUPFAM" id="SSF52540">
    <property type="entry name" value="P-loop containing nucleoside triphosphate hydrolases"/>
    <property type="match status" value="1"/>
</dbReference>
<evidence type="ECO:0000256" key="4">
    <source>
        <dbReference type="ARBA" id="ARBA00022692"/>
    </source>
</evidence>
<evidence type="ECO:0000256" key="5">
    <source>
        <dbReference type="ARBA" id="ARBA00022741"/>
    </source>
</evidence>
<evidence type="ECO:0000256" key="1">
    <source>
        <dbReference type="ARBA" id="ARBA00004141"/>
    </source>
</evidence>
<comment type="caution">
    <text evidence="12">The sequence shown here is derived from an EMBL/GenBank/DDBJ whole genome shotgun (WGS) entry which is preliminary data.</text>
</comment>
<feature type="domain" description="ABC transporter" evidence="10">
    <location>
        <begin position="264"/>
        <end position="488"/>
    </location>
</feature>
<evidence type="ECO:0000313" key="12">
    <source>
        <dbReference type="EMBL" id="CAF4281705.1"/>
    </source>
</evidence>
<keyword evidence="3" id="KW-0813">Transport</keyword>
<dbReference type="PANTHER" id="PTHR24223:SF456">
    <property type="entry name" value="MULTIDRUG RESISTANCE-ASSOCIATED PROTEIN LETHAL(2)03659"/>
    <property type="match status" value="1"/>
</dbReference>
<accession>A0A8S2TBG9</accession>
<protein>
    <submittedName>
        <fullName evidence="12">Uncharacterized protein</fullName>
    </submittedName>
</protein>
<dbReference type="InterPro" id="IPR003439">
    <property type="entry name" value="ABC_transporter-like_ATP-bd"/>
</dbReference>
<dbReference type="InterPro" id="IPR027417">
    <property type="entry name" value="P-loop_NTPase"/>
</dbReference>
<comment type="similarity">
    <text evidence="2">Belongs to the ABC transporter superfamily. ABCC family. Conjugate transporter (TC 3.A.1.208) subfamily.</text>
</comment>
<dbReference type="PANTHER" id="PTHR24223">
    <property type="entry name" value="ATP-BINDING CASSETTE SUB-FAMILY C"/>
    <property type="match status" value="1"/>
</dbReference>
<dbReference type="GO" id="GO:0016020">
    <property type="term" value="C:membrane"/>
    <property type="evidence" value="ECO:0007669"/>
    <property type="project" value="UniProtKB-SubCell"/>
</dbReference>
<sequence length="581" mass="65348">MKKTEIEREKYEKKHEHVNTWKIVIKAFWKEGLLVVLMFFPFAGIKVVQSLFLKEVVLNISDSSASSYAIYLYAIALSLATILKAFLNQQLFFRASRIETQLRKQQQIKPVYIYYLWGAPLETLVVFGFIWNNIGISTLFGYAVLVLSVPIQLVFSKIFTTYRKNTVQWTDERIKVIHEILVGCQIVKMSRWEESWENVVCDARNNEFNSILKASTTFDGSWLMGQTLYPANIFTVLAFFNIIREPMTSFLPLAIERLSEIGNIVMDKASFTWDSANSPALIEIDLNVNTGSLVGIMGTIGSCKSSLLQAILGEMSLVQGSSKIFGTLAYVSQTAWIFAGTIRENILFGKSFDEQKYKAVLKSCCSIADLRTFQAGDLTVIEGKGVNLSGGQKTRVSLVRALYTEADIYLFDDPLATVDLVVARKLFKRCISNEGMLNGKTRLLVTHQIQLLPKTDHCILLDYGKSHTNGIKNNSERNDSNVDDDDDVLDLPQTIDKNSIIKDEVSVHGTISGDVWVKVFISGYGWSGLLLLVFLMLLGEAANDTTNVWLGLWSSKPKTEQRESYYAYTYLGLAIGIALIR</sequence>
<dbReference type="Pfam" id="PF00664">
    <property type="entry name" value="ABC_membrane"/>
    <property type="match status" value="1"/>
</dbReference>
<keyword evidence="5" id="KW-0547">Nucleotide-binding</keyword>
<organism evidence="12 13">
    <name type="scientific">Didymodactylos carnosus</name>
    <dbReference type="NCBI Taxonomy" id="1234261"/>
    <lineage>
        <taxon>Eukaryota</taxon>
        <taxon>Metazoa</taxon>
        <taxon>Spiralia</taxon>
        <taxon>Gnathifera</taxon>
        <taxon>Rotifera</taxon>
        <taxon>Eurotatoria</taxon>
        <taxon>Bdelloidea</taxon>
        <taxon>Philodinida</taxon>
        <taxon>Philodinidae</taxon>
        <taxon>Didymodactylos</taxon>
    </lineage>
</organism>
<dbReference type="GO" id="GO:0005524">
    <property type="term" value="F:ATP binding"/>
    <property type="evidence" value="ECO:0007669"/>
    <property type="project" value="UniProtKB-KW"/>
</dbReference>
<dbReference type="FunFam" id="3.40.50.300:FF:000997">
    <property type="entry name" value="Multidrug resistance-associated protein 1"/>
    <property type="match status" value="1"/>
</dbReference>